<dbReference type="Gene3D" id="3.20.20.120">
    <property type="entry name" value="Enolase-like C-terminal domain"/>
    <property type="match status" value="1"/>
</dbReference>
<dbReference type="Proteomes" id="UP000690515">
    <property type="component" value="Unassembled WGS sequence"/>
</dbReference>
<dbReference type="InterPro" id="IPR013342">
    <property type="entry name" value="Mandelate_racemase_C"/>
</dbReference>
<dbReference type="SUPFAM" id="SSF51604">
    <property type="entry name" value="Enolase C-terminal domain-like"/>
    <property type="match status" value="1"/>
</dbReference>
<keyword evidence="1" id="KW-0479">Metal-binding</keyword>
<dbReference type="EMBL" id="JAGSOY010000103">
    <property type="protein sequence ID" value="MBU2713766.1"/>
    <property type="molecule type" value="Genomic_DNA"/>
</dbReference>
<dbReference type="SMART" id="SM00922">
    <property type="entry name" value="MR_MLE"/>
    <property type="match status" value="1"/>
</dbReference>
<evidence type="ECO:0000313" key="4">
    <source>
        <dbReference type="Proteomes" id="UP000690515"/>
    </source>
</evidence>
<dbReference type="SUPFAM" id="SSF54826">
    <property type="entry name" value="Enolase N-terminal domain-like"/>
    <property type="match status" value="1"/>
</dbReference>
<keyword evidence="4" id="KW-1185">Reference proteome</keyword>
<accession>A0ABS5ZI68</accession>
<evidence type="ECO:0000256" key="1">
    <source>
        <dbReference type="ARBA" id="ARBA00022723"/>
    </source>
</evidence>
<gene>
    <name evidence="3" type="ORF">KCG35_22190</name>
</gene>
<dbReference type="Pfam" id="PF13378">
    <property type="entry name" value="MR_MLE_C"/>
    <property type="match status" value="1"/>
</dbReference>
<sequence length="381" mass="42402">MFEAALYKVDQPMAISFSHAAFRRKNADSVVLLLQTSGITGIGECAPRKYVTGETSDAVLHAAAQVDLSFIYNRIFAASAKQVVKTMFENGTANYLGLPQSNSLECLFELAILDFLAQSEQCSVARLVADALNLTTLLIEETEYTFTHVLNFETDAKQLSAELSEVKVIKIKADRELKKTLSIIEAVRYQSGPVPLIIIDANMSWSIETTIQHIKALSQYNINFFEEPINKRNFIELAKLQKDFGISIMLDESLCYFSDAEEAVKLCACDAFNIRISKCGGLLKSIKFIQFARKHKLQYQIGVQVAEVGPLIAAERQLALLFKDFFTIESGQHDRFFPDMVITPVPEIDRNNHTVLIKPVTGLGVSKTSLLSQYTFAGCIG</sequence>
<comment type="caution">
    <text evidence="3">The sequence shown here is derived from an EMBL/GenBank/DDBJ whole genome shotgun (WGS) entry which is preliminary data.</text>
</comment>
<proteinExistence type="predicted"/>
<dbReference type="PANTHER" id="PTHR48073">
    <property type="entry name" value="O-SUCCINYLBENZOATE SYNTHASE-RELATED"/>
    <property type="match status" value="1"/>
</dbReference>
<reference evidence="3 4" key="1">
    <citation type="submission" date="2021-04" db="EMBL/GenBank/DDBJ databases">
        <authorList>
            <person name="Pira H."/>
            <person name="Risdian C."/>
            <person name="Wink J."/>
        </authorList>
    </citation>
    <scope>NUCLEOTIDE SEQUENCE [LARGE SCALE GENOMIC DNA]</scope>
    <source>
        <strain evidence="3 4">WH53</strain>
    </source>
</reference>
<dbReference type="Gene3D" id="3.30.390.10">
    <property type="entry name" value="Enolase-like, N-terminal domain"/>
    <property type="match status" value="1"/>
</dbReference>
<dbReference type="InterPro" id="IPR036849">
    <property type="entry name" value="Enolase-like_C_sf"/>
</dbReference>
<dbReference type="InterPro" id="IPR029017">
    <property type="entry name" value="Enolase-like_N"/>
</dbReference>
<dbReference type="SFLD" id="SFLDS00001">
    <property type="entry name" value="Enolase"/>
    <property type="match status" value="1"/>
</dbReference>
<dbReference type="InterPro" id="IPR029065">
    <property type="entry name" value="Enolase_C-like"/>
</dbReference>
<dbReference type="PANTHER" id="PTHR48073:SF2">
    <property type="entry name" value="O-SUCCINYLBENZOATE SYNTHASE"/>
    <property type="match status" value="1"/>
</dbReference>
<name>A0ABS5ZI68_9GAMM</name>
<protein>
    <recommendedName>
        <fullName evidence="2">Mandelate racemase/muconate lactonizing enzyme C-terminal domain-containing protein</fullName>
    </recommendedName>
</protein>
<dbReference type="RefSeq" id="WP_215822050.1">
    <property type="nucleotide sequence ID" value="NZ_JAGSOY010000103.1"/>
</dbReference>
<organism evidence="3 4">
    <name type="scientific">Zooshikella harenae</name>
    <dbReference type="NCBI Taxonomy" id="2827238"/>
    <lineage>
        <taxon>Bacteria</taxon>
        <taxon>Pseudomonadati</taxon>
        <taxon>Pseudomonadota</taxon>
        <taxon>Gammaproteobacteria</taxon>
        <taxon>Oceanospirillales</taxon>
        <taxon>Zooshikellaceae</taxon>
        <taxon>Zooshikella</taxon>
    </lineage>
</organism>
<evidence type="ECO:0000313" key="3">
    <source>
        <dbReference type="EMBL" id="MBU2713766.1"/>
    </source>
</evidence>
<feature type="domain" description="Mandelate racemase/muconate lactonizing enzyme C-terminal" evidence="2">
    <location>
        <begin position="153"/>
        <end position="247"/>
    </location>
</feature>
<evidence type="ECO:0000259" key="2">
    <source>
        <dbReference type="SMART" id="SM00922"/>
    </source>
</evidence>